<comment type="caution">
    <text evidence="1">The sequence shown here is derived from an EMBL/GenBank/DDBJ whole genome shotgun (WGS) entry which is preliminary data.</text>
</comment>
<gene>
    <name evidence="1" type="ORF">CVT25_007903</name>
</gene>
<evidence type="ECO:0000313" key="2">
    <source>
        <dbReference type="Proteomes" id="UP000283269"/>
    </source>
</evidence>
<sequence length="276" mass="31244">MSPPMILNALAAHADPANRPMIADFLNDVLHSEPGDEGLDERHLFLPTAPHYEHLRDLSFTEYEALKSFVQTMAVRMLRERGEITDVEVKHLEIEIDQFVRAKSVAQDFGRLCSLDDEHVNLFLDCFKRVEMSGERVVRAAGKDCVEKYLNALTADQRAYFNAGLQHYDAQIIIRQQQRLLIDPNDALGEANRILRLVDDLLDRAGVPVVPGRAVPERPSVGEFALHCERLRDRVRRARVMERIPAADAPAEAQVIAYAFPTGDEYVPYNDDEDAL</sequence>
<dbReference type="EMBL" id="NHYD01003857">
    <property type="protein sequence ID" value="PPQ71593.1"/>
    <property type="molecule type" value="Genomic_DNA"/>
</dbReference>
<keyword evidence="2" id="KW-1185">Reference proteome</keyword>
<name>A0A409VZE0_PSICY</name>
<dbReference type="Proteomes" id="UP000283269">
    <property type="component" value="Unassembled WGS sequence"/>
</dbReference>
<reference evidence="1 2" key="1">
    <citation type="journal article" date="2018" name="Evol. Lett.">
        <title>Horizontal gene cluster transfer increased hallucinogenic mushroom diversity.</title>
        <authorList>
            <person name="Reynolds H.T."/>
            <person name="Vijayakumar V."/>
            <person name="Gluck-Thaler E."/>
            <person name="Korotkin H.B."/>
            <person name="Matheny P.B."/>
            <person name="Slot J.C."/>
        </authorList>
    </citation>
    <scope>NUCLEOTIDE SEQUENCE [LARGE SCALE GENOMIC DNA]</scope>
    <source>
        <strain evidence="1 2">2631</strain>
    </source>
</reference>
<organism evidence="1 2">
    <name type="scientific">Psilocybe cyanescens</name>
    <dbReference type="NCBI Taxonomy" id="93625"/>
    <lineage>
        <taxon>Eukaryota</taxon>
        <taxon>Fungi</taxon>
        <taxon>Dikarya</taxon>
        <taxon>Basidiomycota</taxon>
        <taxon>Agaricomycotina</taxon>
        <taxon>Agaricomycetes</taxon>
        <taxon>Agaricomycetidae</taxon>
        <taxon>Agaricales</taxon>
        <taxon>Agaricineae</taxon>
        <taxon>Strophariaceae</taxon>
        <taxon>Psilocybe</taxon>
    </lineage>
</organism>
<dbReference type="AlphaFoldDB" id="A0A409VZE0"/>
<protein>
    <submittedName>
        <fullName evidence="1">Uncharacterized protein</fullName>
    </submittedName>
</protein>
<proteinExistence type="predicted"/>
<dbReference type="InParanoid" id="A0A409VZE0"/>
<evidence type="ECO:0000313" key="1">
    <source>
        <dbReference type="EMBL" id="PPQ71593.1"/>
    </source>
</evidence>
<accession>A0A409VZE0</accession>